<organism evidence="8 9">
    <name type="scientific">Coilia grayii</name>
    <name type="common">Gray's grenadier anchovy</name>
    <dbReference type="NCBI Taxonomy" id="363190"/>
    <lineage>
        <taxon>Eukaryota</taxon>
        <taxon>Metazoa</taxon>
        <taxon>Chordata</taxon>
        <taxon>Craniata</taxon>
        <taxon>Vertebrata</taxon>
        <taxon>Euteleostomi</taxon>
        <taxon>Actinopterygii</taxon>
        <taxon>Neopterygii</taxon>
        <taxon>Teleostei</taxon>
        <taxon>Clupei</taxon>
        <taxon>Clupeiformes</taxon>
        <taxon>Clupeoidei</taxon>
        <taxon>Engraulidae</taxon>
        <taxon>Coilinae</taxon>
        <taxon>Coilia</taxon>
    </lineage>
</organism>
<comment type="subcellular location">
    <subcellularLocation>
        <location evidence="6">Nucleus</location>
        <location evidence="6">Nucleoplasm</location>
    </subcellularLocation>
</comment>
<dbReference type="GO" id="GO:0003700">
    <property type="term" value="F:DNA-binding transcription factor activity"/>
    <property type="evidence" value="ECO:0007669"/>
    <property type="project" value="UniProtKB-UniRule"/>
</dbReference>
<keyword evidence="6" id="KW-0131">Cell cycle</keyword>
<evidence type="ECO:0000256" key="5">
    <source>
        <dbReference type="PROSITE-ProRule" id="PRU00309"/>
    </source>
</evidence>
<keyword evidence="3" id="KW-0862">Zinc</keyword>
<dbReference type="PANTHER" id="PTHR46600">
    <property type="entry name" value="THAP DOMAIN-CONTAINING"/>
    <property type="match status" value="1"/>
</dbReference>
<evidence type="ECO:0000256" key="6">
    <source>
        <dbReference type="RuleBase" id="RU369073"/>
    </source>
</evidence>
<protein>
    <recommendedName>
        <fullName evidence="6">THAP domain-containing protein 1</fullName>
    </recommendedName>
</protein>
<keyword evidence="6" id="KW-0175">Coiled coil</keyword>
<evidence type="ECO:0000256" key="1">
    <source>
        <dbReference type="ARBA" id="ARBA00022723"/>
    </source>
</evidence>
<dbReference type="InterPro" id="IPR006612">
    <property type="entry name" value="THAP_Znf"/>
</dbReference>
<keyword evidence="4 5" id="KW-0238">DNA-binding</keyword>
<comment type="similarity">
    <text evidence="6">Belongs to the THAP1 family.</text>
</comment>
<proteinExistence type="inferred from homology"/>
<reference evidence="8 9" key="1">
    <citation type="submission" date="2024-09" db="EMBL/GenBank/DDBJ databases">
        <title>A chromosome-level genome assembly of Gray's grenadier anchovy, Coilia grayii.</title>
        <authorList>
            <person name="Fu Z."/>
        </authorList>
    </citation>
    <scope>NUCLEOTIDE SEQUENCE [LARGE SCALE GENOMIC DNA]</scope>
    <source>
        <strain evidence="8">G4</strain>
        <tissue evidence="8">Muscle</tissue>
    </source>
</reference>
<dbReference type="GO" id="GO:0005654">
    <property type="term" value="C:nucleoplasm"/>
    <property type="evidence" value="ECO:0007669"/>
    <property type="project" value="UniProtKB-SubCell"/>
</dbReference>
<evidence type="ECO:0000256" key="3">
    <source>
        <dbReference type="ARBA" id="ARBA00022833"/>
    </source>
</evidence>
<dbReference type="EMBL" id="JBHFQA010000010">
    <property type="protein sequence ID" value="KAL2092785.1"/>
    <property type="molecule type" value="Genomic_DNA"/>
</dbReference>
<keyword evidence="9" id="KW-1185">Reference proteome</keyword>
<gene>
    <name evidence="8" type="ORF">ACEWY4_012583</name>
</gene>
<evidence type="ECO:0000313" key="8">
    <source>
        <dbReference type="EMBL" id="KAL2092785.1"/>
    </source>
</evidence>
<comment type="function">
    <text evidence="6">DNA-binding transcription regulator that regulates endothelial cell proliferation and G1/S cell-cycle progression. Specifically binds the 5'-[AT]NTNN[GT]GGCA[AGT]-3' core DNA sequence and acts by modulating expression of pRB-E2F cell-cycle target genes.</text>
</comment>
<evidence type="ECO:0000256" key="2">
    <source>
        <dbReference type="ARBA" id="ARBA00022771"/>
    </source>
</evidence>
<keyword evidence="2 5" id="KW-0863">Zinc-finger</keyword>
<dbReference type="GO" id="GO:0043565">
    <property type="term" value="F:sequence-specific DNA binding"/>
    <property type="evidence" value="ECO:0007669"/>
    <property type="project" value="UniProtKB-UniRule"/>
</dbReference>
<evidence type="ECO:0000259" key="7">
    <source>
        <dbReference type="PROSITE" id="PS50950"/>
    </source>
</evidence>
<accession>A0ABD1K0Y0</accession>
<dbReference type="InterPro" id="IPR038441">
    <property type="entry name" value="THAP_Znf_sf"/>
</dbReference>
<dbReference type="PROSITE" id="PS50950">
    <property type="entry name" value="ZF_THAP"/>
    <property type="match status" value="1"/>
</dbReference>
<comment type="caution">
    <text evidence="8">The sequence shown here is derived from an EMBL/GenBank/DDBJ whole genome shotgun (WGS) entry which is preliminary data.</text>
</comment>
<keyword evidence="6" id="KW-0539">Nucleus</keyword>
<dbReference type="SUPFAM" id="SSF57716">
    <property type="entry name" value="Glucocorticoid receptor-like (DNA-binding domain)"/>
    <property type="match status" value="1"/>
</dbReference>
<dbReference type="AlphaFoldDB" id="A0ABD1K0Y0"/>
<dbReference type="GO" id="GO:0008270">
    <property type="term" value="F:zinc ion binding"/>
    <property type="evidence" value="ECO:0007669"/>
    <property type="project" value="UniProtKB-KW"/>
</dbReference>
<dbReference type="SMART" id="SM00980">
    <property type="entry name" value="THAP"/>
    <property type="match status" value="1"/>
</dbReference>
<feature type="domain" description="THAP-type" evidence="7">
    <location>
        <begin position="1"/>
        <end position="69"/>
    </location>
</feature>
<sequence>MFHRFPKPVERRRLWLAALGIPSTTPEKKIKQYSVCEEHFKREDYKQKMPYASRKMVLTLKKTAVPFVFDTEAERSASSMPGDLSAVQEDEDTAEVEESLQLFALTSVHFSEVQNFKALLPLHSSATRMKSLSVLAPTWTQQLDTASLPMVTAVCSPRRGITFDVSSKLG</sequence>
<dbReference type="Gene3D" id="6.20.210.20">
    <property type="entry name" value="THAP domain"/>
    <property type="match status" value="1"/>
</dbReference>
<dbReference type="Pfam" id="PF05485">
    <property type="entry name" value="THAP"/>
    <property type="match status" value="1"/>
</dbReference>
<dbReference type="SMART" id="SM00692">
    <property type="entry name" value="DM3"/>
    <property type="match status" value="1"/>
</dbReference>
<keyword evidence="6" id="KW-0804">Transcription</keyword>
<name>A0ABD1K0Y0_9TELE</name>
<dbReference type="PANTHER" id="PTHR46600:SF11">
    <property type="entry name" value="THAP DOMAIN-CONTAINING PROTEIN 10"/>
    <property type="match status" value="1"/>
</dbReference>
<dbReference type="GO" id="GO:0001935">
    <property type="term" value="P:endothelial cell proliferation"/>
    <property type="evidence" value="ECO:0007669"/>
    <property type="project" value="UniProtKB-UniRule"/>
</dbReference>
<evidence type="ECO:0000256" key="4">
    <source>
        <dbReference type="ARBA" id="ARBA00023125"/>
    </source>
</evidence>
<evidence type="ECO:0000313" key="9">
    <source>
        <dbReference type="Proteomes" id="UP001591681"/>
    </source>
</evidence>
<dbReference type="InterPro" id="IPR026516">
    <property type="entry name" value="THAP1/10"/>
</dbReference>
<dbReference type="Proteomes" id="UP001591681">
    <property type="component" value="Unassembled WGS sequence"/>
</dbReference>
<keyword evidence="1" id="KW-0479">Metal-binding</keyword>
<keyword evidence="6" id="KW-0805">Transcription regulation</keyword>